<reference evidence="2 3" key="1">
    <citation type="journal article" date="2023" name="Life. Sci Alliance">
        <title>Evolutionary insights into 3D genome organization and epigenetic landscape of Vigna mungo.</title>
        <authorList>
            <person name="Junaid A."/>
            <person name="Singh B."/>
            <person name="Bhatia S."/>
        </authorList>
    </citation>
    <scope>NUCLEOTIDE SEQUENCE [LARGE SCALE GENOMIC DNA]</scope>
    <source>
        <strain evidence="2">Urdbean</strain>
    </source>
</reference>
<sequence>MNQRITALTSHSFHQDIQKKSQAKVFFFFFFLFFFFLRLEAPNTLKAVCLHQINKMNSPNKKKKKTLHPFFIHPSSKCQDMVSKKMEKRSASANVPAPQTK</sequence>
<proteinExistence type="predicted"/>
<feature type="transmembrane region" description="Helical" evidence="1">
    <location>
        <begin position="21"/>
        <end position="39"/>
    </location>
</feature>
<keyword evidence="1" id="KW-0812">Transmembrane</keyword>
<keyword evidence="3" id="KW-1185">Reference proteome</keyword>
<dbReference type="Proteomes" id="UP001374535">
    <property type="component" value="Chromosome 1"/>
</dbReference>
<protein>
    <submittedName>
        <fullName evidence="2">Uncharacterized protein</fullName>
    </submittedName>
</protein>
<evidence type="ECO:0000313" key="2">
    <source>
        <dbReference type="EMBL" id="WVZ24157.1"/>
    </source>
</evidence>
<evidence type="ECO:0000256" key="1">
    <source>
        <dbReference type="SAM" id="Phobius"/>
    </source>
</evidence>
<accession>A0AAQ3PBX4</accession>
<name>A0AAQ3PBX4_VIGMU</name>
<organism evidence="2 3">
    <name type="scientific">Vigna mungo</name>
    <name type="common">Black gram</name>
    <name type="synonym">Phaseolus mungo</name>
    <dbReference type="NCBI Taxonomy" id="3915"/>
    <lineage>
        <taxon>Eukaryota</taxon>
        <taxon>Viridiplantae</taxon>
        <taxon>Streptophyta</taxon>
        <taxon>Embryophyta</taxon>
        <taxon>Tracheophyta</taxon>
        <taxon>Spermatophyta</taxon>
        <taxon>Magnoliopsida</taxon>
        <taxon>eudicotyledons</taxon>
        <taxon>Gunneridae</taxon>
        <taxon>Pentapetalae</taxon>
        <taxon>rosids</taxon>
        <taxon>fabids</taxon>
        <taxon>Fabales</taxon>
        <taxon>Fabaceae</taxon>
        <taxon>Papilionoideae</taxon>
        <taxon>50 kb inversion clade</taxon>
        <taxon>NPAAA clade</taxon>
        <taxon>indigoferoid/millettioid clade</taxon>
        <taxon>Phaseoleae</taxon>
        <taxon>Vigna</taxon>
    </lineage>
</organism>
<gene>
    <name evidence="2" type="ORF">V8G54_002701</name>
</gene>
<keyword evidence="1" id="KW-0472">Membrane</keyword>
<keyword evidence="1" id="KW-1133">Transmembrane helix</keyword>
<dbReference type="EMBL" id="CP144700">
    <property type="protein sequence ID" value="WVZ24157.1"/>
    <property type="molecule type" value="Genomic_DNA"/>
</dbReference>
<dbReference type="AlphaFoldDB" id="A0AAQ3PBX4"/>
<evidence type="ECO:0000313" key="3">
    <source>
        <dbReference type="Proteomes" id="UP001374535"/>
    </source>
</evidence>
<feature type="non-terminal residue" evidence="2">
    <location>
        <position position="101"/>
    </location>
</feature>